<dbReference type="EMBL" id="AGNL01020406">
    <property type="protein sequence ID" value="EJK61091.1"/>
    <property type="molecule type" value="Genomic_DNA"/>
</dbReference>
<dbReference type="Proteomes" id="UP000266841">
    <property type="component" value="Unassembled WGS sequence"/>
</dbReference>
<evidence type="ECO:0000313" key="3">
    <source>
        <dbReference type="Proteomes" id="UP000266841"/>
    </source>
</evidence>
<name>K0SJC3_THAOC</name>
<keyword evidence="3" id="KW-1185">Reference proteome</keyword>
<evidence type="ECO:0000313" key="2">
    <source>
        <dbReference type="EMBL" id="EJK61091.1"/>
    </source>
</evidence>
<accession>K0SJC3</accession>
<reference evidence="2 3" key="1">
    <citation type="journal article" date="2012" name="Genome Biol.">
        <title>Genome and low-iron response of an oceanic diatom adapted to chronic iron limitation.</title>
        <authorList>
            <person name="Lommer M."/>
            <person name="Specht M."/>
            <person name="Roy A.S."/>
            <person name="Kraemer L."/>
            <person name="Andreson R."/>
            <person name="Gutowska M.A."/>
            <person name="Wolf J."/>
            <person name="Bergner S.V."/>
            <person name="Schilhabel M.B."/>
            <person name="Klostermeier U.C."/>
            <person name="Beiko R.G."/>
            <person name="Rosenstiel P."/>
            <person name="Hippler M."/>
            <person name="Laroche J."/>
        </authorList>
    </citation>
    <scope>NUCLEOTIDE SEQUENCE [LARGE SCALE GENOMIC DNA]</scope>
    <source>
        <strain evidence="2 3">CCMP1005</strain>
    </source>
</reference>
<dbReference type="AlphaFoldDB" id="K0SJC3"/>
<proteinExistence type="predicted"/>
<protein>
    <submittedName>
        <fullName evidence="2">Uncharacterized protein</fullName>
    </submittedName>
</protein>
<feature type="non-terminal residue" evidence="2">
    <location>
        <position position="1"/>
    </location>
</feature>
<sequence length="130" mass="14525">PLRGSRASIEQKGRATAYARARATDLFITNENKSGSPSYRPSAKKFMSELRPDFEHGVYPPSRVSIGQKERATAYARARATDLFITNENKSGSPSYRPSAKKFMSELRPDFEHGVYPPSRVSIGQKERAT</sequence>
<feature type="region of interest" description="Disordered" evidence="1">
    <location>
        <begin position="110"/>
        <end position="130"/>
    </location>
</feature>
<comment type="caution">
    <text evidence="2">The sequence shown here is derived from an EMBL/GenBank/DDBJ whole genome shotgun (WGS) entry which is preliminary data.</text>
</comment>
<gene>
    <name evidence="2" type="ORF">THAOC_18473</name>
</gene>
<organism evidence="2 3">
    <name type="scientific">Thalassiosira oceanica</name>
    <name type="common">Marine diatom</name>
    <dbReference type="NCBI Taxonomy" id="159749"/>
    <lineage>
        <taxon>Eukaryota</taxon>
        <taxon>Sar</taxon>
        <taxon>Stramenopiles</taxon>
        <taxon>Ochrophyta</taxon>
        <taxon>Bacillariophyta</taxon>
        <taxon>Coscinodiscophyceae</taxon>
        <taxon>Thalassiosirophycidae</taxon>
        <taxon>Thalassiosirales</taxon>
        <taxon>Thalassiosiraceae</taxon>
        <taxon>Thalassiosira</taxon>
    </lineage>
</organism>
<evidence type="ECO:0000256" key="1">
    <source>
        <dbReference type="SAM" id="MobiDB-lite"/>
    </source>
</evidence>